<dbReference type="NCBIfam" id="TIGR02467">
    <property type="entry name" value="CbiE"/>
    <property type="match status" value="1"/>
</dbReference>
<evidence type="ECO:0000256" key="5">
    <source>
        <dbReference type="ARBA" id="ARBA00022573"/>
    </source>
</evidence>
<dbReference type="Pfam" id="PF00590">
    <property type="entry name" value="TP_methylase"/>
    <property type="match status" value="1"/>
</dbReference>
<evidence type="ECO:0000256" key="6">
    <source>
        <dbReference type="ARBA" id="ARBA00022603"/>
    </source>
</evidence>
<dbReference type="InterPro" id="IPR000878">
    <property type="entry name" value="4pyrrol_Mease"/>
</dbReference>
<dbReference type="InterPro" id="IPR014776">
    <property type="entry name" value="4pyrrole_Mease_sub2"/>
</dbReference>
<dbReference type="Pfam" id="PF02390">
    <property type="entry name" value="Methyltransf_4"/>
    <property type="match status" value="1"/>
</dbReference>
<reference evidence="11 12" key="1">
    <citation type="submission" date="2024-05" db="EMBL/GenBank/DDBJ databases">
        <authorList>
            <person name="Busch G.E."/>
            <person name="Sharma I."/>
        </authorList>
    </citation>
    <scope>NUCLEOTIDE SEQUENCE [LARGE SCALE GENOMIC DNA]</scope>
    <source>
        <strain evidence="11 12">23GB23</strain>
    </source>
</reference>
<keyword evidence="8" id="KW-0949">S-adenosyl-L-methionine</keyword>
<dbReference type="Gene3D" id="3.40.1010.10">
    <property type="entry name" value="Cobalt-precorrin-4 Transmethylase, Domain 1"/>
    <property type="match status" value="1"/>
</dbReference>
<evidence type="ECO:0000256" key="3">
    <source>
        <dbReference type="ARBA" id="ARBA00004953"/>
    </source>
</evidence>
<keyword evidence="5" id="KW-0169">Cobalamin biosynthesis</keyword>
<evidence type="ECO:0000256" key="8">
    <source>
        <dbReference type="ARBA" id="ARBA00022691"/>
    </source>
</evidence>
<dbReference type="CDD" id="cd11644">
    <property type="entry name" value="Precorrin-6Y-MT"/>
    <property type="match status" value="1"/>
</dbReference>
<dbReference type="InterPro" id="IPR014777">
    <property type="entry name" value="4pyrrole_Mease_sub1"/>
</dbReference>
<dbReference type="EC" id="2.1.1.33" evidence="4"/>
<evidence type="ECO:0000313" key="11">
    <source>
        <dbReference type="EMBL" id="MEP7727939.1"/>
    </source>
</evidence>
<dbReference type="SUPFAM" id="SSF53335">
    <property type="entry name" value="S-adenosyl-L-methionine-dependent methyltransferases"/>
    <property type="match status" value="1"/>
</dbReference>
<dbReference type="InterPro" id="IPR035996">
    <property type="entry name" value="4pyrrol_Methylase_sf"/>
</dbReference>
<keyword evidence="12" id="KW-1185">Reference proteome</keyword>
<evidence type="ECO:0000256" key="7">
    <source>
        <dbReference type="ARBA" id="ARBA00022679"/>
    </source>
</evidence>
<evidence type="ECO:0000259" key="10">
    <source>
        <dbReference type="Pfam" id="PF00590"/>
    </source>
</evidence>
<keyword evidence="6" id="KW-0489">Methyltransferase</keyword>
<dbReference type="InterPro" id="IPR003358">
    <property type="entry name" value="tRNA_(Gua-N-7)_MeTrfase_Trmb"/>
</dbReference>
<dbReference type="SUPFAM" id="SSF53790">
    <property type="entry name" value="Tetrapyrrole methylase"/>
    <property type="match status" value="1"/>
</dbReference>
<evidence type="ECO:0000256" key="2">
    <source>
        <dbReference type="ARBA" id="ARBA00003015"/>
    </source>
</evidence>
<keyword evidence="9" id="KW-0819">tRNA processing</keyword>
<dbReference type="Proteomes" id="UP001471651">
    <property type="component" value="Unassembled WGS sequence"/>
</dbReference>
<dbReference type="PANTHER" id="PTHR43182:SF1">
    <property type="entry name" value="COBALT-PRECORRIN-7 C(5)-METHYLTRANSFERASE"/>
    <property type="match status" value="1"/>
</dbReference>
<dbReference type="RefSeq" id="WP_348575816.1">
    <property type="nucleotide sequence ID" value="NZ_JBDYKN010000001.1"/>
</dbReference>
<keyword evidence="7" id="KW-0808">Transferase</keyword>
<name>A0ABV0KUS7_9GAMM</name>
<gene>
    <name evidence="11" type="primary">cbiE</name>
    <name evidence="11" type="ORF">ABKW32_00660</name>
</gene>
<comment type="pathway">
    <text evidence="3">Cofactor biosynthesis; adenosylcobalamin biosynthesis.</text>
</comment>
<dbReference type="InterPro" id="IPR012818">
    <property type="entry name" value="CbiE"/>
</dbReference>
<dbReference type="Gene3D" id="3.30.950.10">
    <property type="entry name" value="Methyltransferase, Cobalt-precorrin-4 Transmethylase, Domain 2"/>
    <property type="match status" value="1"/>
</dbReference>
<comment type="function">
    <text evidence="2">Catalyzes the formation of N(7)-methylguanine at position 46 (m7G46) in tRNA.</text>
</comment>
<feature type="domain" description="Tetrapyrrole methylase" evidence="10">
    <location>
        <begin position="9"/>
        <end position="198"/>
    </location>
</feature>
<dbReference type="PANTHER" id="PTHR43182">
    <property type="entry name" value="COBALT-PRECORRIN-6B C(15)-METHYLTRANSFERASE (DECARBOXYLATING)"/>
    <property type="match status" value="1"/>
</dbReference>
<evidence type="ECO:0000313" key="12">
    <source>
        <dbReference type="Proteomes" id="UP001471651"/>
    </source>
</evidence>
<dbReference type="InterPro" id="IPR014008">
    <property type="entry name" value="Cbl_synth_MTase_CbiT"/>
</dbReference>
<comment type="caution">
    <text evidence="11">The sequence shown here is derived from an EMBL/GenBank/DDBJ whole genome shotgun (WGS) entry which is preliminary data.</text>
</comment>
<evidence type="ECO:0000256" key="9">
    <source>
        <dbReference type="ARBA" id="ARBA00022694"/>
    </source>
</evidence>
<dbReference type="InterPro" id="IPR006365">
    <property type="entry name" value="Cbl_synth_CobL"/>
</dbReference>
<evidence type="ECO:0000256" key="4">
    <source>
        <dbReference type="ARBA" id="ARBA00011977"/>
    </source>
</evidence>
<sequence>MTETQMPIHVIGLGVNEHANLDASAQAALASLSEQDIVLGSPRQHDTIAAYFHKAQRCDLPKLKQLEGDFATWQTQGVTQVVVLASGDPLYYGIGAWLMRTFSPENLMFYPNVSSIQVACHRLGLSLQDVNVVSLHGRPLSSLRRHLQSNSTLVLLTDQYSQPKHIAQECVKAGLDQSDIIICEALGYEQEKVRSFVAEALTAEEAFETGLDFDPLNVVVVKTSQQTSFYPSAVGIPDASFITDKGDGKGMITKREVRLAILSYMNIEQGDTVWDIGAGCGGVSVEMAYWHPRSQIIAIEHHPERLACLAANQDRFGVVQNLSIVAGRAPDVLVDLLSQHNEQNTTPNKVFIGGSDGELSALMAQVWDLLPDGGSLMVSAVTEDTKFQVMQFAQARESAQDADEQSLQVSIAKGERLAGQRLFRPNLPVTLHHFKKHFAEHMIKTIYKESSQ</sequence>
<dbReference type="InterPro" id="IPR029063">
    <property type="entry name" value="SAM-dependent_MTases_sf"/>
</dbReference>
<accession>A0ABV0KUS7</accession>
<protein>
    <recommendedName>
        <fullName evidence="4">tRNA (guanine(46)-N(7))-methyltransferase</fullName>
        <ecNumber evidence="4">2.1.1.33</ecNumber>
    </recommendedName>
</protein>
<dbReference type="Gene3D" id="3.40.50.150">
    <property type="entry name" value="Vaccinia Virus protein VP39"/>
    <property type="match status" value="1"/>
</dbReference>
<dbReference type="EMBL" id="JBDYKN010000001">
    <property type="protein sequence ID" value="MEP7727939.1"/>
    <property type="molecule type" value="Genomic_DNA"/>
</dbReference>
<dbReference type="InterPro" id="IPR050714">
    <property type="entry name" value="Cobalamin_biosynth_MTase"/>
</dbReference>
<comment type="catalytic activity">
    <reaction evidence="1">
        <text>guanosine(46) in tRNA + S-adenosyl-L-methionine = N(7)-methylguanosine(46) in tRNA + S-adenosyl-L-homocysteine</text>
        <dbReference type="Rhea" id="RHEA:42708"/>
        <dbReference type="Rhea" id="RHEA-COMP:10188"/>
        <dbReference type="Rhea" id="RHEA-COMP:10189"/>
        <dbReference type="ChEBI" id="CHEBI:57856"/>
        <dbReference type="ChEBI" id="CHEBI:59789"/>
        <dbReference type="ChEBI" id="CHEBI:74269"/>
        <dbReference type="ChEBI" id="CHEBI:74480"/>
        <dbReference type="EC" id="2.1.1.33"/>
    </reaction>
</comment>
<organism evidence="11 12">
    <name type="scientific">Marinomonas primoryensis</name>
    <dbReference type="NCBI Taxonomy" id="178399"/>
    <lineage>
        <taxon>Bacteria</taxon>
        <taxon>Pseudomonadati</taxon>
        <taxon>Pseudomonadota</taxon>
        <taxon>Gammaproteobacteria</taxon>
        <taxon>Oceanospirillales</taxon>
        <taxon>Oceanospirillaceae</taxon>
        <taxon>Marinomonas</taxon>
    </lineage>
</organism>
<dbReference type="PIRSF" id="PIRSF036428">
    <property type="entry name" value="CobL"/>
    <property type="match status" value="1"/>
</dbReference>
<proteinExistence type="predicted"/>
<evidence type="ECO:0000256" key="1">
    <source>
        <dbReference type="ARBA" id="ARBA00000142"/>
    </source>
</evidence>
<dbReference type="NCBIfam" id="TIGR02469">
    <property type="entry name" value="CbiT"/>
    <property type="match status" value="1"/>
</dbReference>